<proteinExistence type="predicted"/>
<gene>
    <name evidence="1" type="ORF">MNBD_NITROSPINAE04-2677</name>
</gene>
<evidence type="ECO:0000313" key="1">
    <source>
        <dbReference type="EMBL" id="VAX25807.1"/>
    </source>
</evidence>
<dbReference type="EMBL" id="UOGA01000314">
    <property type="protein sequence ID" value="VAX25807.1"/>
    <property type="molecule type" value="Genomic_DNA"/>
</dbReference>
<reference evidence="1" key="1">
    <citation type="submission" date="2018-06" db="EMBL/GenBank/DDBJ databases">
        <authorList>
            <person name="Zhirakovskaya E."/>
        </authorList>
    </citation>
    <scope>NUCLEOTIDE SEQUENCE</scope>
</reference>
<dbReference type="AlphaFoldDB" id="A0A3B1DAX5"/>
<protein>
    <submittedName>
        <fullName evidence="1">Uncharacterized protein</fullName>
    </submittedName>
</protein>
<accession>A0A3B1DAX5</accession>
<organism evidence="1">
    <name type="scientific">hydrothermal vent metagenome</name>
    <dbReference type="NCBI Taxonomy" id="652676"/>
    <lineage>
        <taxon>unclassified sequences</taxon>
        <taxon>metagenomes</taxon>
        <taxon>ecological metagenomes</taxon>
    </lineage>
</organism>
<sequence length="171" mass="19243">MMRIIYSVIMAVVIVVSGLAQGSQYEKIDKLKDQIMKIQNAGKLGVRNLTMCRKVLGYGAYVPYSGNVASKGAVIFFYYEIENIFTNKSKDKYSISFSQDAILTNSKGVELLNKPKIIKMNYNSNKPMLNLYATFKLNLSSAKPGDYIYKLALYDELKGAKITAEFPFTIK</sequence>
<name>A0A3B1DAX5_9ZZZZ</name>